<dbReference type="RefSeq" id="XP_006668743.1">
    <property type="nucleotide sequence ID" value="XM_006668680.1"/>
</dbReference>
<keyword evidence="5" id="KW-1185">Reference proteome</keyword>
<sequence length="637" mass="70072">MKASILLWCLGALTSAAADTLASLASLPDHPRLMLTPSRIKEVASMIRQDSFYRGIICSLKGTADAAVATPFNITDASKWASTTRMQVGAVAGTFLLRNKTVYSEWVKNTILTLSNLPDWDPSNFLVTADIAMTVAIGYDWVYDELTQDQRNTIELAVSNKAFTPALTASPTSWVSHTNNWAQVTRGCLVIAALAVGDKNPALASEIIDFSMKQLNVSLEQYAPDGAWFEGHSYGAYTGIFLSLMLRSMETALGTDLGLSNLPGVSNYGGWLTHGFGQAGGFSWADGSWLFANANTLWSVGYFAQRFNKPEWLQTMVSHFNTAQLASFQAFVFYDSALMTPSLLPTTSRSNQFKNVAGMTHRSSWTDTNGWFFGFMGGFNGRSHGHLDAGSFVIEYKGYRWAQLLGSDSYSLTDYFHAPTRWKYYRCRTEGANTLSISTQKQTALNFANQIPSANNSLRWVGSFDKASRFGVANLTQAYSDVATSVLRGVVLLNDRVLVVRDEVRAQQPVDIATSWHTTANVTINNNQSATLEQGGIAMHLTAVSPPGAYFELIDTNPCNAYSPCAEMTNQGIYNLAVRLPSLTTAANISVVLSESGTEATAFDVPLSQWYADCREDCWESENILDPYWLRNSEIYY</sequence>
<accession>G3JB99</accession>
<organism evidence="4 5">
    <name type="scientific">Cordyceps militaris (strain CM01)</name>
    <name type="common">Caterpillar fungus</name>
    <dbReference type="NCBI Taxonomy" id="983644"/>
    <lineage>
        <taxon>Eukaryota</taxon>
        <taxon>Fungi</taxon>
        <taxon>Dikarya</taxon>
        <taxon>Ascomycota</taxon>
        <taxon>Pezizomycotina</taxon>
        <taxon>Sordariomycetes</taxon>
        <taxon>Hypocreomycetidae</taxon>
        <taxon>Hypocreales</taxon>
        <taxon>Cordycipitaceae</taxon>
        <taxon>Cordyceps</taxon>
    </lineage>
</organism>
<evidence type="ECO:0000313" key="4">
    <source>
        <dbReference type="EMBL" id="EGX95257.1"/>
    </source>
</evidence>
<feature type="domain" description="Heparinase II/III-like C-terminal" evidence="3">
    <location>
        <begin position="381"/>
        <end position="532"/>
    </location>
</feature>
<dbReference type="EMBL" id="JH126400">
    <property type="protein sequence ID" value="EGX95257.1"/>
    <property type="molecule type" value="Genomic_DNA"/>
</dbReference>
<reference evidence="4 5" key="1">
    <citation type="journal article" date="2011" name="Genome Biol.">
        <title>Genome sequence of the insect pathogenic fungus Cordyceps militaris, a valued traditional Chinese medicine.</title>
        <authorList>
            <person name="Zheng P."/>
            <person name="Xia Y."/>
            <person name="Xiao G."/>
            <person name="Xiong C."/>
            <person name="Hu X."/>
            <person name="Zhang S."/>
            <person name="Zheng H."/>
            <person name="Huang Y."/>
            <person name="Zhou Y."/>
            <person name="Wang S."/>
            <person name="Zhao G.P."/>
            <person name="Liu X."/>
            <person name="St Leger R.J."/>
            <person name="Wang C."/>
        </authorList>
    </citation>
    <scope>NUCLEOTIDE SEQUENCE [LARGE SCALE GENOMIC DNA]</scope>
    <source>
        <strain evidence="4 5">CM01</strain>
    </source>
</reference>
<dbReference type="GO" id="GO:0016829">
    <property type="term" value="F:lyase activity"/>
    <property type="evidence" value="ECO:0007669"/>
    <property type="project" value="InterPro"/>
</dbReference>
<dbReference type="Gene3D" id="2.70.98.70">
    <property type="match status" value="1"/>
</dbReference>
<evidence type="ECO:0000313" key="5">
    <source>
        <dbReference type="Proteomes" id="UP000001610"/>
    </source>
</evidence>
<dbReference type="InParanoid" id="G3JB99"/>
<proteinExistence type="predicted"/>
<dbReference type="KEGG" id="cmt:CCM_03529"/>
<feature type="chain" id="PRO_5003446026" evidence="2">
    <location>
        <begin position="19"/>
        <end position="637"/>
    </location>
</feature>
<dbReference type="OrthoDB" id="3476529at2759"/>
<dbReference type="Proteomes" id="UP000001610">
    <property type="component" value="Unassembled WGS sequence"/>
</dbReference>
<dbReference type="HOGENOM" id="CLU_008982_0_0_1"/>
<dbReference type="Pfam" id="PF07940">
    <property type="entry name" value="Hepar_II_III_C"/>
    <property type="match status" value="1"/>
</dbReference>
<dbReference type="STRING" id="983644.G3JB99"/>
<dbReference type="eggNOG" id="ENOG502QUTC">
    <property type="taxonomic scope" value="Eukaryota"/>
</dbReference>
<feature type="signal peptide" evidence="2">
    <location>
        <begin position="1"/>
        <end position="18"/>
    </location>
</feature>
<comment type="subcellular location">
    <subcellularLocation>
        <location evidence="1">Cell envelope</location>
    </subcellularLocation>
</comment>
<dbReference type="GeneID" id="18165555"/>
<dbReference type="SUPFAM" id="SSF48230">
    <property type="entry name" value="Chondroitin AC/alginate lyase"/>
    <property type="match status" value="1"/>
</dbReference>
<evidence type="ECO:0000256" key="2">
    <source>
        <dbReference type="SAM" id="SignalP"/>
    </source>
</evidence>
<dbReference type="OMA" id="YWGYGTS"/>
<dbReference type="InterPro" id="IPR008929">
    <property type="entry name" value="Chondroitin_lyas"/>
</dbReference>
<evidence type="ECO:0000259" key="3">
    <source>
        <dbReference type="Pfam" id="PF07940"/>
    </source>
</evidence>
<dbReference type="Gene3D" id="1.50.10.100">
    <property type="entry name" value="Chondroitin AC/alginate lyase"/>
    <property type="match status" value="1"/>
</dbReference>
<dbReference type="VEuPathDB" id="FungiDB:CCM_03529"/>
<dbReference type="InterPro" id="IPR012480">
    <property type="entry name" value="Hepar_II_III_C"/>
</dbReference>
<name>G3JB99_CORMM</name>
<dbReference type="PANTHER" id="PTHR38045:SF1">
    <property type="entry name" value="HEPARINASE II_III-LIKE PROTEIN"/>
    <property type="match status" value="1"/>
</dbReference>
<keyword evidence="2" id="KW-0732">Signal</keyword>
<evidence type="ECO:0000256" key="1">
    <source>
        <dbReference type="ARBA" id="ARBA00004196"/>
    </source>
</evidence>
<dbReference type="AlphaFoldDB" id="G3JB99"/>
<protein>
    <submittedName>
        <fullName evidence="4">Heparinase II/III family protein</fullName>
    </submittedName>
</protein>
<gene>
    <name evidence="4" type="ORF">CCM_03529</name>
</gene>
<dbReference type="PANTHER" id="PTHR38045">
    <property type="entry name" value="CHROMOSOME 1, WHOLE GENOME SHOTGUN SEQUENCE"/>
    <property type="match status" value="1"/>
</dbReference>